<dbReference type="SUPFAM" id="SSF49265">
    <property type="entry name" value="Fibronectin type III"/>
    <property type="match status" value="1"/>
</dbReference>
<feature type="domain" description="Fibronectin type-III" evidence="2">
    <location>
        <begin position="344"/>
        <end position="432"/>
    </location>
</feature>
<evidence type="ECO:0000313" key="4">
    <source>
        <dbReference type="Proteomes" id="UP000199440"/>
    </source>
</evidence>
<evidence type="ECO:0000256" key="1">
    <source>
        <dbReference type="SAM" id="Phobius"/>
    </source>
</evidence>
<dbReference type="PROSITE" id="PS50853">
    <property type="entry name" value="FN3"/>
    <property type="match status" value="1"/>
</dbReference>
<reference evidence="3 4" key="1">
    <citation type="submission" date="2016-10" db="EMBL/GenBank/DDBJ databases">
        <authorList>
            <person name="de Groot N.N."/>
        </authorList>
    </citation>
    <scope>NUCLEOTIDE SEQUENCE [LARGE SCALE GENOMIC DNA]</scope>
    <source>
        <strain evidence="3 4">DSM 19886</strain>
    </source>
</reference>
<evidence type="ECO:0000259" key="2">
    <source>
        <dbReference type="PROSITE" id="PS50853"/>
    </source>
</evidence>
<feature type="transmembrane region" description="Helical" evidence="1">
    <location>
        <begin position="63"/>
        <end position="81"/>
    </location>
</feature>
<proteinExistence type="predicted"/>
<dbReference type="Proteomes" id="UP000199440">
    <property type="component" value="Unassembled WGS sequence"/>
</dbReference>
<sequence length="1883" mass="212143">MAFREKMNKILDILTLMFSLLGKGLSVASTENFNINRTKGLRISIPFKINRQRTSITRNQKTLFFFLLFTVFFSLVSAQNFPVQVIPQTTPPPPIYFSDYADANTISSPLRVQIVLNDFEIANREVRLRAYFEGNGITFQSNDLVVGAAPLFLEGGVPLILTNVELAPYFRFENVVGISPNVYGRAIPEGAYQFCFEVYDVLTGNRLSQKSCATSVVFQNGPPFLISPRNKTNVEEINPQNIVFQWTPRHINVTNVEYELSIVEIWDTQVDSQQAFLSSPPVFQTTTSATTYVYVPADPLFLSGKNYAWRVQAKAKQGIEEIGLFKNQGYSEIYSFSYAGSCDLPIGINHEVKGSTIANVFWDDFSTDVPEYTIRYRKKGNDNQWFLNKTTSNQTTFWGLKAGTVYEYQVQKKCAVSSSDWGIKKQFTTFIADEEASVYECGITPDFNLTSKDPLPNISAGDAFVAGDFPIKILEVSGSNGRFTGHGFVTIPYLNNIKVGVEFTNVLVNTDKQLAEGSVKTIYDPNLNSILDIDDAVETLDTVTDLVSEPFEDDNDLDEIRVNWEINPDRDIKLENGMVIITNPINGTSESEPLGDDKVIIDIEGKTYHIDAGGNITEGGQIDSGGAVTSGNVEGISKNGDIQKLTAKDIVVTFETADGTYGFDEIPELANSAIKKEYLTIKDGNGKDYTLVNKAVEKGKTAILTARVKQTGSKYKLEDIIFKTQQGEKIPTEVSENNTIQLTLTGNYTFENETIYAVVPSLEDASKQLTAGAFTLWHLTDRLVDVVLVGVNGANIPRGIVSEIRQIFKKGVITLKILIDEGDNQLDLGLLGGNDRLDIGESVWLTNYNQEQKAVISSLKSQIAYDQNTYYILVFGNDVQPSKPIGGFMPLQRQFGFIFNGDVTAEEEGKGNLAKTIAHEIGHGVFALRHPFNQYGSEKENTNWLMDYANGSLLSHMDWAQLHNPDLKFYVFQDDEEGEIAGKIWFTPDWRPFSVKETSTITSIRTDKVPVGTIPGFELDNKFYHARFDGKKFVGYFHNYGKQDEKEYQFKVSNLNSDADVYLFQYNGGCGYNRYYKTKFHYANEKKSTLKLGTDTNVEYVGTIPCAQSGDTNENPFKSSICEYFDEKKSVNVKGVEKVIENLNAAHILRNAITDTDKPREKGKFHHLVNVSSGHLDGRAEVVEDKLYLLKQKTGINFYVVFQPIDSKMGLQARDLFAEQVLKQSDLGTNGKNVVVTVPFFTLTPLVSFTSINCIQPGFAQSNASIIRSQSFEFKQADNLLEYILGAFTDIEKPLFIRRYFLKANGSLVNQKLETKNTNRLRGYPFINAVEFYESPEIKEIVRYQSLIKNTSPNLYEMDAISIQKLRKEWINELNMLFIRAEKNEITAFRENKVDYWGDKINVRIGEFREFFIRDIALTNTYVGTNIRGTYLESWKILFARSNLESEHLYDFDMWSVVDQTVYGGLDVVSLVPGLDTFSDLGGVLYAGVRGDLENALIYSGSLVIPFAGSSYLKGVKNGIEYSDEAYAITAKKIRGEIEYEVKKVADVKDNELQVSTILTSDEEIAKKIGEEDFNNYVDKESVAKLLNDLGKEANNSITSFGKLSINSGTTLDISAFNRLSSQLESQNFVRFDNNQYFIQSPKSFLKEKGSTLYEMIFDEKYYVKYDLSDGRILLANVEDGTYYAFAQNKSPLIIKEGDNVDDVIRVHLILQTDKLKSILGLTTENTIKILDKSIIPSTIKTTTLIGRMREGKYNIGKLKKEIGDFKNIDLGEIPGCINILNRPDKYWQGLKNWLKAHNLPWMQRAIDRGDDIFLVSDPRDLETLLFVTLNTGEIAPSITAYELRLLKNNSVKVKPQNVSQENWHKIVEELEEMEEQELFEID</sequence>
<dbReference type="InterPro" id="IPR013783">
    <property type="entry name" value="Ig-like_fold"/>
</dbReference>
<keyword evidence="4" id="KW-1185">Reference proteome</keyword>
<keyword evidence="1" id="KW-0812">Transmembrane</keyword>
<dbReference type="CDD" id="cd00063">
    <property type="entry name" value="FN3"/>
    <property type="match status" value="1"/>
</dbReference>
<keyword evidence="1" id="KW-1133">Transmembrane helix</keyword>
<accession>A0A1G9LXC1</accession>
<dbReference type="STRING" id="192904.SAMN04488514_102252"/>
<evidence type="ECO:0000313" key="3">
    <source>
        <dbReference type="EMBL" id="SDL66065.1"/>
    </source>
</evidence>
<name>A0A1G9LXC1_9FLAO</name>
<dbReference type="Gene3D" id="2.60.40.10">
    <property type="entry name" value="Immunoglobulins"/>
    <property type="match status" value="2"/>
</dbReference>
<dbReference type="InterPro" id="IPR036116">
    <property type="entry name" value="FN3_sf"/>
</dbReference>
<dbReference type="EMBL" id="FNGV01000002">
    <property type="protein sequence ID" value="SDL66065.1"/>
    <property type="molecule type" value="Genomic_DNA"/>
</dbReference>
<gene>
    <name evidence="3" type="ORF">SAMN04488514_102252</name>
</gene>
<protein>
    <recommendedName>
        <fullName evidence="2">Fibronectin type-III domain-containing protein</fullName>
    </recommendedName>
</protein>
<organism evidence="3 4">
    <name type="scientific">Kriegella aquimaris</name>
    <dbReference type="NCBI Taxonomy" id="192904"/>
    <lineage>
        <taxon>Bacteria</taxon>
        <taxon>Pseudomonadati</taxon>
        <taxon>Bacteroidota</taxon>
        <taxon>Flavobacteriia</taxon>
        <taxon>Flavobacteriales</taxon>
        <taxon>Flavobacteriaceae</taxon>
        <taxon>Kriegella</taxon>
    </lineage>
</organism>
<dbReference type="InterPro" id="IPR003961">
    <property type="entry name" value="FN3_dom"/>
</dbReference>
<keyword evidence="1" id="KW-0472">Membrane</keyword>